<evidence type="ECO:0000256" key="2">
    <source>
        <dbReference type="SAM" id="MobiDB-lite"/>
    </source>
</evidence>
<dbReference type="RefSeq" id="WP_286679375.1">
    <property type="nucleotide sequence ID" value="NZ_MNXI01000146.1"/>
</dbReference>
<accession>A0A2M7TAM6</accession>
<dbReference type="InterPro" id="IPR011990">
    <property type="entry name" value="TPR-like_helical_dom_sf"/>
</dbReference>
<protein>
    <submittedName>
        <fullName evidence="4">Uncharacterized protein</fullName>
    </submittedName>
</protein>
<gene>
    <name evidence="4" type="ORF">COY37_01110</name>
</gene>
<keyword evidence="3" id="KW-0812">Transmembrane</keyword>
<dbReference type="PROSITE" id="PS50005">
    <property type="entry name" value="TPR"/>
    <property type="match status" value="1"/>
</dbReference>
<feature type="compositionally biased region" description="Low complexity" evidence="2">
    <location>
        <begin position="251"/>
        <end position="262"/>
    </location>
</feature>
<keyword evidence="3" id="KW-0472">Membrane</keyword>
<dbReference type="AlphaFoldDB" id="A0A2M7TAM6"/>
<keyword evidence="3" id="KW-1133">Transmembrane helix</keyword>
<organism evidence="4 5">
    <name type="scientific">Candidatus Aquicultor secundus</name>
    <dbReference type="NCBI Taxonomy" id="1973895"/>
    <lineage>
        <taxon>Bacteria</taxon>
        <taxon>Bacillati</taxon>
        <taxon>Actinomycetota</taxon>
        <taxon>Candidatus Aquicultoria</taxon>
        <taxon>Candidatus Aquicultorales</taxon>
        <taxon>Candidatus Aquicultoraceae</taxon>
        <taxon>Candidatus Aquicultor</taxon>
    </lineage>
</organism>
<feature type="repeat" description="TPR" evidence="1">
    <location>
        <begin position="130"/>
        <end position="163"/>
    </location>
</feature>
<dbReference type="SMART" id="SM00028">
    <property type="entry name" value="TPR"/>
    <property type="match status" value="2"/>
</dbReference>
<dbReference type="EMBL" id="PFNG01000032">
    <property type="protein sequence ID" value="PIZ42027.1"/>
    <property type="molecule type" value="Genomic_DNA"/>
</dbReference>
<comment type="caution">
    <text evidence="4">The sequence shown here is derived from an EMBL/GenBank/DDBJ whole genome shotgun (WGS) entry which is preliminary data.</text>
</comment>
<dbReference type="SUPFAM" id="SSF48452">
    <property type="entry name" value="TPR-like"/>
    <property type="match status" value="1"/>
</dbReference>
<feature type="transmembrane region" description="Helical" evidence="3">
    <location>
        <begin position="23"/>
        <end position="44"/>
    </location>
</feature>
<proteinExistence type="predicted"/>
<feature type="region of interest" description="Disordered" evidence="2">
    <location>
        <begin position="244"/>
        <end position="270"/>
    </location>
</feature>
<dbReference type="Pfam" id="PF13432">
    <property type="entry name" value="TPR_16"/>
    <property type="match status" value="1"/>
</dbReference>
<evidence type="ECO:0000313" key="4">
    <source>
        <dbReference type="EMBL" id="PIZ42027.1"/>
    </source>
</evidence>
<dbReference type="Gene3D" id="1.25.40.10">
    <property type="entry name" value="Tetratricopeptide repeat domain"/>
    <property type="match status" value="1"/>
</dbReference>
<name>A0A2M7TAM6_9ACTN</name>
<dbReference type="Proteomes" id="UP000230956">
    <property type="component" value="Unassembled WGS sequence"/>
</dbReference>
<dbReference type="InterPro" id="IPR019734">
    <property type="entry name" value="TPR_rpt"/>
</dbReference>
<sequence length="270" mass="29413">MGRHAADRKQSTVRAMDIRVSKYIWISLAVVLTVCTIGLGIYLWPKGAPTDNGAQTQVAEKNDLSRKQIIDTYNKGDYKAVIPSLESFLAANKNDAQMREILASSYLLSGDNKRAGDEYQLLLKTKPNDAELLYKVGILLERTGRQNEAITYLNRAAQAAPNVILFHSEVARADTRAKYYDNAIDEWKKVLNLLPPADKLRSSVLAELANIYILQNDFVQAKGIIATGLSIDPNNETLKALESRTGGQIQGLSPSSSTSSSGTGVGLGGN</sequence>
<reference evidence="5" key="1">
    <citation type="submission" date="2017-09" db="EMBL/GenBank/DDBJ databases">
        <title>Depth-based differentiation of microbial function through sediment-hosted aquifers and enrichment of novel symbionts in the deep terrestrial subsurface.</title>
        <authorList>
            <person name="Probst A.J."/>
            <person name="Ladd B."/>
            <person name="Jarett J.K."/>
            <person name="Geller-Mcgrath D.E."/>
            <person name="Sieber C.M.K."/>
            <person name="Emerson J.B."/>
            <person name="Anantharaman K."/>
            <person name="Thomas B.C."/>
            <person name="Malmstrom R."/>
            <person name="Stieglmeier M."/>
            <person name="Klingl A."/>
            <person name="Woyke T."/>
            <person name="Ryan C.M."/>
            <person name="Banfield J.F."/>
        </authorList>
    </citation>
    <scope>NUCLEOTIDE SEQUENCE [LARGE SCALE GENOMIC DNA]</scope>
</reference>
<evidence type="ECO:0000256" key="1">
    <source>
        <dbReference type="PROSITE-ProRule" id="PRU00339"/>
    </source>
</evidence>
<evidence type="ECO:0000313" key="5">
    <source>
        <dbReference type="Proteomes" id="UP000230956"/>
    </source>
</evidence>
<evidence type="ECO:0000256" key="3">
    <source>
        <dbReference type="SAM" id="Phobius"/>
    </source>
</evidence>
<keyword evidence="1" id="KW-0802">TPR repeat</keyword>